<comment type="similarity">
    <text evidence="9 10">Belongs to the thiamine-phosphate synthase family.</text>
</comment>
<comment type="function">
    <text evidence="9">Condenses 4-methyl-5-(beta-hydroxyethyl)thiazole monophosphate (THZ-P) and 2-methyl-4-amino-5-hydroxymethyl pyrimidine pyrophosphate (HMP-PP) to form thiamine monophosphate (TMP).</text>
</comment>
<dbReference type="Gene3D" id="3.20.20.70">
    <property type="entry name" value="Aldolase class I"/>
    <property type="match status" value="1"/>
</dbReference>
<dbReference type="InterPro" id="IPR022998">
    <property type="entry name" value="ThiamineP_synth_TenI"/>
</dbReference>
<dbReference type="EMBL" id="BAAACG010000008">
    <property type="protein sequence ID" value="GAA0739684.1"/>
    <property type="molecule type" value="Genomic_DNA"/>
</dbReference>
<evidence type="ECO:0000256" key="7">
    <source>
        <dbReference type="ARBA" id="ARBA00047851"/>
    </source>
</evidence>
<feature type="binding site" evidence="9">
    <location>
        <begin position="134"/>
        <end position="136"/>
    </location>
    <ligand>
        <name>2-[(2R,5Z)-2-carboxy-4-methylthiazol-5(2H)-ylidene]ethyl phosphate</name>
        <dbReference type="ChEBI" id="CHEBI:62899"/>
    </ligand>
</feature>
<evidence type="ECO:0000256" key="5">
    <source>
        <dbReference type="ARBA" id="ARBA00022977"/>
    </source>
</evidence>
<keyword evidence="3 9" id="KW-0479">Metal-binding</keyword>
<dbReference type="InterPro" id="IPR036206">
    <property type="entry name" value="ThiamineP_synth_sf"/>
</dbReference>
<comment type="cofactor">
    <cofactor evidence="9">
        <name>Mg(2+)</name>
        <dbReference type="ChEBI" id="CHEBI:18420"/>
    </cofactor>
    <text evidence="9">Binds 1 Mg(2+) ion per subunit.</text>
</comment>
<dbReference type="NCBIfam" id="TIGR00693">
    <property type="entry name" value="thiE"/>
    <property type="match status" value="1"/>
</dbReference>
<dbReference type="InterPro" id="IPR013785">
    <property type="entry name" value="Aldolase_TIM"/>
</dbReference>
<dbReference type="PANTHER" id="PTHR20857:SF23">
    <property type="entry name" value="THIAMINE BIOSYNTHETIC BIFUNCTIONAL ENZYME"/>
    <property type="match status" value="1"/>
</dbReference>
<feature type="binding site" evidence="9">
    <location>
        <position position="89"/>
    </location>
    <ligand>
        <name>Mg(2+)</name>
        <dbReference type="ChEBI" id="CHEBI:18420"/>
    </ligand>
</feature>
<evidence type="ECO:0000256" key="4">
    <source>
        <dbReference type="ARBA" id="ARBA00022842"/>
    </source>
</evidence>
<feature type="binding site" evidence="9">
    <location>
        <position position="108"/>
    </location>
    <ligand>
        <name>4-amino-2-methyl-5-(diphosphooxymethyl)pyrimidine</name>
        <dbReference type="ChEBI" id="CHEBI:57841"/>
    </ligand>
</feature>
<feature type="binding site" evidence="9">
    <location>
        <position position="137"/>
    </location>
    <ligand>
        <name>4-amino-2-methyl-5-(diphosphooxymethyl)pyrimidine</name>
        <dbReference type="ChEBI" id="CHEBI:57841"/>
    </ligand>
</feature>
<accession>A0ABP3UQD4</accession>
<evidence type="ECO:0000256" key="8">
    <source>
        <dbReference type="ARBA" id="ARBA00047883"/>
    </source>
</evidence>
<evidence type="ECO:0000256" key="10">
    <source>
        <dbReference type="RuleBase" id="RU003826"/>
    </source>
</evidence>
<evidence type="ECO:0000256" key="2">
    <source>
        <dbReference type="ARBA" id="ARBA00022679"/>
    </source>
</evidence>
<feature type="binding site" evidence="9">
    <location>
        <begin position="37"/>
        <end position="41"/>
    </location>
    <ligand>
        <name>4-amino-2-methyl-5-(diphosphooxymethyl)pyrimidine</name>
        <dbReference type="ChEBI" id="CHEBI:57841"/>
    </ligand>
</feature>
<evidence type="ECO:0000256" key="3">
    <source>
        <dbReference type="ARBA" id="ARBA00022723"/>
    </source>
</evidence>
<gene>
    <name evidence="9 13" type="primary">thiE</name>
    <name evidence="13" type="ORF">GCM10008906_18730</name>
</gene>
<dbReference type="SUPFAM" id="SSF51391">
    <property type="entry name" value="Thiamin phosphate synthase"/>
    <property type="match status" value="1"/>
</dbReference>
<dbReference type="Proteomes" id="UP001501510">
    <property type="component" value="Unassembled WGS sequence"/>
</dbReference>
<comment type="catalytic activity">
    <reaction evidence="6 9 10">
        <text>4-methyl-5-(2-phosphooxyethyl)-thiazole + 4-amino-2-methyl-5-(diphosphooxymethyl)pyrimidine + H(+) = thiamine phosphate + diphosphate</text>
        <dbReference type="Rhea" id="RHEA:22328"/>
        <dbReference type="ChEBI" id="CHEBI:15378"/>
        <dbReference type="ChEBI" id="CHEBI:33019"/>
        <dbReference type="ChEBI" id="CHEBI:37575"/>
        <dbReference type="ChEBI" id="CHEBI:57841"/>
        <dbReference type="ChEBI" id="CHEBI:58296"/>
        <dbReference type="EC" id="2.5.1.3"/>
    </reaction>
</comment>
<protein>
    <recommendedName>
        <fullName evidence="9">Thiamine-phosphate synthase</fullName>
        <shortName evidence="9">TP synthase</shortName>
        <shortName evidence="9">TPS</shortName>
        <ecNumber evidence="9">2.5.1.3</ecNumber>
    </recommendedName>
    <alternativeName>
        <fullName evidence="9">Thiamine-phosphate pyrophosphorylase</fullName>
        <shortName evidence="9">TMP pyrophosphorylase</shortName>
        <shortName evidence="9">TMP-PPase</shortName>
    </alternativeName>
</protein>
<name>A0ABP3UQD4_9CLOT</name>
<dbReference type="InterPro" id="IPR034291">
    <property type="entry name" value="TMP_synthase"/>
</dbReference>
<dbReference type="EC" id="2.5.1.3" evidence="9"/>
<dbReference type="CDD" id="cd00564">
    <property type="entry name" value="TMP_TenI"/>
    <property type="match status" value="1"/>
</dbReference>
<feature type="binding site" evidence="9">
    <location>
        <position position="165"/>
    </location>
    <ligand>
        <name>2-[(2R,5Z)-2-carboxy-4-methylthiazol-5(2H)-ylidene]ethyl phosphate</name>
        <dbReference type="ChEBI" id="CHEBI:62899"/>
    </ligand>
</feature>
<feature type="binding site" evidence="9">
    <location>
        <position position="69"/>
    </location>
    <ligand>
        <name>4-amino-2-methyl-5-(diphosphooxymethyl)pyrimidine</name>
        <dbReference type="ChEBI" id="CHEBI:57841"/>
    </ligand>
</feature>
<reference evidence="14" key="1">
    <citation type="journal article" date="2019" name="Int. J. Syst. Evol. Microbiol.">
        <title>The Global Catalogue of Microorganisms (GCM) 10K type strain sequencing project: providing services to taxonomists for standard genome sequencing and annotation.</title>
        <authorList>
            <consortium name="The Broad Institute Genomics Platform"/>
            <consortium name="The Broad Institute Genome Sequencing Center for Infectious Disease"/>
            <person name="Wu L."/>
            <person name="Ma J."/>
        </authorList>
    </citation>
    <scope>NUCLEOTIDE SEQUENCE [LARGE SCALE GENOMIC DNA]</scope>
    <source>
        <strain evidence="14">JCM 1407</strain>
    </source>
</reference>
<evidence type="ECO:0000256" key="6">
    <source>
        <dbReference type="ARBA" id="ARBA00047334"/>
    </source>
</evidence>
<comment type="caution">
    <text evidence="13">The sequence shown here is derived from an EMBL/GenBank/DDBJ whole genome shotgun (WGS) entry which is preliminary data.</text>
</comment>
<proteinExistence type="inferred from homology"/>
<comment type="catalytic activity">
    <reaction evidence="8 9 10">
        <text>2-[(2R,5Z)-2-carboxy-4-methylthiazol-5(2H)-ylidene]ethyl phosphate + 4-amino-2-methyl-5-(diphosphooxymethyl)pyrimidine + 2 H(+) = thiamine phosphate + CO2 + diphosphate</text>
        <dbReference type="Rhea" id="RHEA:47844"/>
        <dbReference type="ChEBI" id="CHEBI:15378"/>
        <dbReference type="ChEBI" id="CHEBI:16526"/>
        <dbReference type="ChEBI" id="CHEBI:33019"/>
        <dbReference type="ChEBI" id="CHEBI:37575"/>
        <dbReference type="ChEBI" id="CHEBI:57841"/>
        <dbReference type="ChEBI" id="CHEBI:62899"/>
        <dbReference type="EC" id="2.5.1.3"/>
    </reaction>
</comment>
<sequence>MEIDYSLYLVTDRRFLKGRSLKKVVEDSILGGVTMVQVREKDVSTRKFFNIAKEVQEVTDYYKIPLIINDRIDIAQALDTTGVHLGQSDMELSIARKILGKNKIIGISAGSIKEAIDAQNGGADYLGIGAIFPTGSKKDVSSILRLDGLKEIQNNVTIPSVAIGGINKSNFKDVLSTGVNGISVISAILGEDDIKTASKNLLLK</sequence>
<comment type="pathway">
    <text evidence="1 9 11">Cofactor biosynthesis; thiamine diphosphate biosynthesis; thiamine phosphate from 4-amino-2-methyl-5-diphosphomethylpyrimidine and 4-methyl-5-(2-phosphoethyl)-thiazole: step 1/1.</text>
</comment>
<keyword evidence="14" id="KW-1185">Reference proteome</keyword>
<organism evidence="13 14">
    <name type="scientific">Clostridium oceanicum</name>
    <dbReference type="NCBI Taxonomy" id="1543"/>
    <lineage>
        <taxon>Bacteria</taxon>
        <taxon>Bacillati</taxon>
        <taxon>Bacillota</taxon>
        <taxon>Clostridia</taxon>
        <taxon>Eubacteriales</taxon>
        <taxon>Clostridiaceae</taxon>
        <taxon>Clostridium</taxon>
    </lineage>
</organism>
<keyword evidence="4 9" id="KW-0460">Magnesium</keyword>
<dbReference type="Pfam" id="PF02581">
    <property type="entry name" value="TMP-TENI"/>
    <property type="match status" value="1"/>
</dbReference>
<feature type="domain" description="Thiamine phosphate synthase/TenI" evidence="12">
    <location>
        <begin position="7"/>
        <end position="188"/>
    </location>
</feature>
<feature type="binding site" evidence="9">
    <location>
        <begin position="185"/>
        <end position="186"/>
    </location>
    <ligand>
        <name>2-[(2R,5Z)-2-carboxy-4-methylthiazol-5(2H)-ylidene]ethyl phosphate</name>
        <dbReference type="ChEBI" id="CHEBI:62899"/>
    </ligand>
</feature>
<keyword evidence="2 9" id="KW-0808">Transferase</keyword>
<evidence type="ECO:0000256" key="11">
    <source>
        <dbReference type="RuleBase" id="RU004253"/>
    </source>
</evidence>
<evidence type="ECO:0000256" key="1">
    <source>
        <dbReference type="ARBA" id="ARBA00005165"/>
    </source>
</evidence>
<keyword evidence="5 9" id="KW-0784">Thiamine biosynthesis</keyword>
<evidence type="ECO:0000313" key="13">
    <source>
        <dbReference type="EMBL" id="GAA0739684.1"/>
    </source>
</evidence>
<evidence type="ECO:0000259" key="12">
    <source>
        <dbReference type="Pfam" id="PF02581"/>
    </source>
</evidence>
<evidence type="ECO:0000313" key="14">
    <source>
        <dbReference type="Proteomes" id="UP001501510"/>
    </source>
</evidence>
<dbReference type="PANTHER" id="PTHR20857">
    <property type="entry name" value="THIAMINE-PHOSPHATE PYROPHOSPHORYLASE"/>
    <property type="match status" value="1"/>
</dbReference>
<feature type="binding site" evidence="9">
    <location>
        <position position="70"/>
    </location>
    <ligand>
        <name>Mg(2+)</name>
        <dbReference type="ChEBI" id="CHEBI:18420"/>
    </ligand>
</feature>
<dbReference type="RefSeq" id="WP_343761031.1">
    <property type="nucleotide sequence ID" value="NZ_BAAACG010000008.1"/>
</dbReference>
<dbReference type="HAMAP" id="MF_00097">
    <property type="entry name" value="TMP_synthase"/>
    <property type="match status" value="1"/>
</dbReference>
<comment type="catalytic activity">
    <reaction evidence="7 9 10">
        <text>2-(2-carboxy-4-methylthiazol-5-yl)ethyl phosphate + 4-amino-2-methyl-5-(diphosphooxymethyl)pyrimidine + 2 H(+) = thiamine phosphate + CO2 + diphosphate</text>
        <dbReference type="Rhea" id="RHEA:47848"/>
        <dbReference type="ChEBI" id="CHEBI:15378"/>
        <dbReference type="ChEBI" id="CHEBI:16526"/>
        <dbReference type="ChEBI" id="CHEBI:33019"/>
        <dbReference type="ChEBI" id="CHEBI:37575"/>
        <dbReference type="ChEBI" id="CHEBI:57841"/>
        <dbReference type="ChEBI" id="CHEBI:62890"/>
        <dbReference type="EC" id="2.5.1.3"/>
    </reaction>
</comment>
<evidence type="ECO:0000256" key="9">
    <source>
        <dbReference type="HAMAP-Rule" id="MF_00097"/>
    </source>
</evidence>